<reference evidence="1" key="1">
    <citation type="journal article" date="2019" name="Sci. Rep.">
        <title>Draft genome of Tanacetum cinerariifolium, the natural source of mosquito coil.</title>
        <authorList>
            <person name="Yamashiro T."/>
            <person name="Shiraishi A."/>
            <person name="Satake H."/>
            <person name="Nakayama K."/>
        </authorList>
    </citation>
    <scope>NUCLEOTIDE SEQUENCE</scope>
</reference>
<feature type="non-terminal residue" evidence="1">
    <location>
        <position position="141"/>
    </location>
</feature>
<dbReference type="AlphaFoldDB" id="A0A699U3F5"/>
<feature type="non-terminal residue" evidence="1">
    <location>
        <position position="1"/>
    </location>
</feature>
<accession>A0A699U3F5</accession>
<evidence type="ECO:0000313" key="1">
    <source>
        <dbReference type="EMBL" id="GFD15828.1"/>
    </source>
</evidence>
<comment type="caution">
    <text evidence="1">The sequence shown here is derived from an EMBL/GenBank/DDBJ whole genome shotgun (WGS) entry which is preliminary data.</text>
</comment>
<name>A0A699U3F5_TANCI</name>
<protein>
    <submittedName>
        <fullName evidence="1">Uncharacterized protein</fullName>
    </submittedName>
</protein>
<proteinExistence type="predicted"/>
<dbReference type="EMBL" id="BKCJ011289158">
    <property type="protein sequence ID" value="GFD15828.1"/>
    <property type="molecule type" value="Genomic_DNA"/>
</dbReference>
<sequence length="141" mass="14667">RQDAEFALRHLVGVRVVEAGIDGARLVGGFHVAHVAQHRARAVAAQAVLVVVAVAQPVGHRGAQRVVLVDVIVPAQPGAPEAAQREAHFAGAVAAVEAQVAGPQARAQVGAQRAAVQVTIFLEHDVDDTTRALRVVLGRGR</sequence>
<organism evidence="1">
    <name type="scientific">Tanacetum cinerariifolium</name>
    <name type="common">Dalmatian daisy</name>
    <name type="synonym">Chrysanthemum cinerariifolium</name>
    <dbReference type="NCBI Taxonomy" id="118510"/>
    <lineage>
        <taxon>Eukaryota</taxon>
        <taxon>Viridiplantae</taxon>
        <taxon>Streptophyta</taxon>
        <taxon>Embryophyta</taxon>
        <taxon>Tracheophyta</taxon>
        <taxon>Spermatophyta</taxon>
        <taxon>Magnoliopsida</taxon>
        <taxon>eudicotyledons</taxon>
        <taxon>Gunneridae</taxon>
        <taxon>Pentapetalae</taxon>
        <taxon>asterids</taxon>
        <taxon>campanulids</taxon>
        <taxon>Asterales</taxon>
        <taxon>Asteraceae</taxon>
        <taxon>Asteroideae</taxon>
        <taxon>Anthemideae</taxon>
        <taxon>Anthemidinae</taxon>
        <taxon>Tanacetum</taxon>
    </lineage>
</organism>
<gene>
    <name evidence="1" type="ORF">Tci_887797</name>
</gene>